<dbReference type="Proteomes" id="UP001240236">
    <property type="component" value="Unassembled WGS sequence"/>
</dbReference>
<gene>
    <name evidence="4" type="ORF">J2S42_006812</name>
</gene>
<keyword evidence="4" id="KW-0689">Ribosomal protein</keyword>
<dbReference type="PANTHER" id="PTHR43877">
    <property type="entry name" value="AMINOALKYLPHOSPHONATE N-ACETYLTRANSFERASE-RELATED-RELATED"/>
    <property type="match status" value="1"/>
</dbReference>
<dbReference type="Pfam" id="PF00583">
    <property type="entry name" value="Acetyltransf_1"/>
    <property type="match status" value="1"/>
</dbReference>
<sequence>MADIVVRDAEPGDAVVVAELIEEIERYYGAASVQPIEERVAQVRSALFGVPPLAWLLLAVDGEEVVGLAAYSFLWPAAGSTHSLFLKELYVRPSRRRRGVGASLMGRVRDIAEARPGCGRVEWQADRDNPVAQAFYRGLGFEESAGKINYRITLGS</sequence>
<evidence type="ECO:0000256" key="2">
    <source>
        <dbReference type="ARBA" id="ARBA00023315"/>
    </source>
</evidence>
<evidence type="ECO:0000313" key="4">
    <source>
        <dbReference type="EMBL" id="MDQ0370143.1"/>
    </source>
</evidence>
<evidence type="ECO:0000313" key="5">
    <source>
        <dbReference type="Proteomes" id="UP001240236"/>
    </source>
</evidence>
<dbReference type="InterPro" id="IPR016181">
    <property type="entry name" value="Acyl_CoA_acyltransferase"/>
</dbReference>
<keyword evidence="1" id="KW-0808">Transferase</keyword>
<dbReference type="SUPFAM" id="SSF55729">
    <property type="entry name" value="Acyl-CoA N-acyltransferases (Nat)"/>
    <property type="match status" value="1"/>
</dbReference>
<keyword evidence="2" id="KW-0012">Acyltransferase</keyword>
<dbReference type="InterPro" id="IPR050832">
    <property type="entry name" value="Bact_Acetyltransf"/>
</dbReference>
<dbReference type="AlphaFoldDB" id="A0AAE4B3I0"/>
<proteinExistence type="predicted"/>
<evidence type="ECO:0000259" key="3">
    <source>
        <dbReference type="PROSITE" id="PS51186"/>
    </source>
</evidence>
<evidence type="ECO:0000256" key="1">
    <source>
        <dbReference type="ARBA" id="ARBA00022679"/>
    </source>
</evidence>
<dbReference type="GO" id="GO:0005840">
    <property type="term" value="C:ribosome"/>
    <property type="evidence" value="ECO:0007669"/>
    <property type="project" value="UniProtKB-KW"/>
</dbReference>
<name>A0AAE4B3I0_9ACTN</name>
<dbReference type="PROSITE" id="PS51186">
    <property type="entry name" value="GNAT"/>
    <property type="match status" value="1"/>
</dbReference>
<keyword evidence="5" id="KW-1185">Reference proteome</keyword>
<dbReference type="CDD" id="cd04301">
    <property type="entry name" value="NAT_SF"/>
    <property type="match status" value="1"/>
</dbReference>
<dbReference type="PANTHER" id="PTHR43877:SF1">
    <property type="entry name" value="ACETYLTRANSFERASE"/>
    <property type="match status" value="1"/>
</dbReference>
<dbReference type="GO" id="GO:0016747">
    <property type="term" value="F:acyltransferase activity, transferring groups other than amino-acyl groups"/>
    <property type="evidence" value="ECO:0007669"/>
    <property type="project" value="InterPro"/>
</dbReference>
<dbReference type="InterPro" id="IPR000182">
    <property type="entry name" value="GNAT_dom"/>
</dbReference>
<protein>
    <submittedName>
        <fullName evidence="4">Ribosomal protein S18 acetylase RimI-like enzyme</fullName>
    </submittedName>
</protein>
<accession>A0AAE4B3I0</accession>
<organism evidence="4 5">
    <name type="scientific">Catenuloplanes indicus</name>
    <dbReference type="NCBI Taxonomy" id="137267"/>
    <lineage>
        <taxon>Bacteria</taxon>
        <taxon>Bacillati</taxon>
        <taxon>Actinomycetota</taxon>
        <taxon>Actinomycetes</taxon>
        <taxon>Micromonosporales</taxon>
        <taxon>Micromonosporaceae</taxon>
        <taxon>Catenuloplanes</taxon>
    </lineage>
</organism>
<dbReference type="RefSeq" id="WP_307245882.1">
    <property type="nucleotide sequence ID" value="NZ_JAUSUZ010000001.1"/>
</dbReference>
<keyword evidence="4" id="KW-0687">Ribonucleoprotein</keyword>
<dbReference type="EMBL" id="JAUSUZ010000001">
    <property type="protein sequence ID" value="MDQ0370143.1"/>
    <property type="molecule type" value="Genomic_DNA"/>
</dbReference>
<dbReference type="Gene3D" id="3.40.630.30">
    <property type="match status" value="1"/>
</dbReference>
<feature type="domain" description="N-acetyltransferase" evidence="3">
    <location>
        <begin position="4"/>
        <end position="156"/>
    </location>
</feature>
<comment type="caution">
    <text evidence="4">The sequence shown here is derived from an EMBL/GenBank/DDBJ whole genome shotgun (WGS) entry which is preliminary data.</text>
</comment>
<reference evidence="4 5" key="1">
    <citation type="submission" date="2023-07" db="EMBL/GenBank/DDBJ databases">
        <title>Sequencing the genomes of 1000 actinobacteria strains.</title>
        <authorList>
            <person name="Klenk H.-P."/>
        </authorList>
    </citation>
    <scope>NUCLEOTIDE SEQUENCE [LARGE SCALE GENOMIC DNA]</scope>
    <source>
        <strain evidence="4 5">DSM 44709</strain>
    </source>
</reference>